<accession>A0A9P0HCM9</accession>
<dbReference type="EMBL" id="OV725080">
    <property type="protein sequence ID" value="CAH1399515.1"/>
    <property type="molecule type" value="Genomic_DNA"/>
</dbReference>
<evidence type="ECO:0000313" key="1">
    <source>
        <dbReference type="EMBL" id="CAH1399515.1"/>
    </source>
</evidence>
<reference evidence="1" key="1">
    <citation type="submission" date="2022-01" db="EMBL/GenBank/DDBJ databases">
        <authorList>
            <person name="King R."/>
        </authorList>
    </citation>
    <scope>NUCLEOTIDE SEQUENCE</scope>
</reference>
<name>A0A9P0HCM9_NEZVI</name>
<gene>
    <name evidence="1" type="ORF">NEZAVI_LOCUS8948</name>
</gene>
<dbReference type="Proteomes" id="UP001152798">
    <property type="component" value="Chromosome 4"/>
</dbReference>
<evidence type="ECO:0000313" key="2">
    <source>
        <dbReference type="Proteomes" id="UP001152798"/>
    </source>
</evidence>
<sequence length="153" mass="17836">MPLYPSCCIHIHANPNVDTAPLRDNALKTTIRIEKAIADLWRIIGNEVAVTVGTRLHKGLHLDKRLIWNPYTRPKQQETAIRFRLRQHLLDKHSKLAINYKRFIYITILIHKPPFNLQKKRLIYTAIQRPVRTYGAVLRSSAKHIHINKILTA</sequence>
<keyword evidence="2" id="KW-1185">Reference proteome</keyword>
<proteinExistence type="predicted"/>
<dbReference type="AlphaFoldDB" id="A0A9P0HCM9"/>
<protein>
    <submittedName>
        <fullName evidence="1">Uncharacterized protein</fullName>
    </submittedName>
</protein>
<organism evidence="1 2">
    <name type="scientific">Nezara viridula</name>
    <name type="common">Southern green stink bug</name>
    <name type="synonym">Cimex viridulus</name>
    <dbReference type="NCBI Taxonomy" id="85310"/>
    <lineage>
        <taxon>Eukaryota</taxon>
        <taxon>Metazoa</taxon>
        <taxon>Ecdysozoa</taxon>
        <taxon>Arthropoda</taxon>
        <taxon>Hexapoda</taxon>
        <taxon>Insecta</taxon>
        <taxon>Pterygota</taxon>
        <taxon>Neoptera</taxon>
        <taxon>Paraneoptera</taxon>
        <taxon>Hemiptera</taxon>
        <taxon>Heteroptera</taxon>
        <taxon>Panheteroptera</taxon>
        <taxon>Pentatomomorpha</taxon>
        <taxon>Pentatomoidea</taxon>
        <taxon>Pentatomidae</taxon>
        <taxon>Pentatominae</taxon>
        <taxon>Nezara</taxon>
    </lineage>
</organism>